<dbReference type="PANTHER" id="PTHR11481:SF112">
    <property type="entry name" value="FC RECEPTOR-LIKE PROTEIN 4-RELATED"/>
    <property type="match status" value="1"/>
</dbReference>
<evidence type="ECO:0000256" key="1">
    <source>
        <dbReference type="ARBA" id="ARBA00022729"/>
    </source>
</evidence>
<keyword evidence="3" id="KW-1133">Transmembrane helix</keyword>
<evidence type="ECO:0000313" key="6">
    <source>
        <dbReference type="Proteomes" id="UP000472262"/>
    </source>
</evidence>
<evidence type="ECO:0000256" key="2">
    <source>
        <dbReference type="ARBA" id="ARBA00023157"/>
    </source>
</evidence>
<dbReference type="InterPro" id="IPR050488">
    <property type="entry name" value="Ig_Fc_receptor"/>
</dbReference>
<dbReference type="Gene3D" id="2.60.40.10">
    <property type="entry name" value="Immunoglobulins"/>
    <property type="match status" value="1"/>
</dbReference>
<reference evidence="5" key="1">
    <citation type="submission" date="2025-08" db="UniProtKB">
        <authorList>
            <consortium name="Ensembl"/>
        </authorList>
    </citation>
    <scope>IDENTIFICATION</scope>
</reference>
<evidence type="ECO:0000313" key="5">
    <source>
        <dbReference type="Ensembl" id="ENSSGRP00000005265.1"/>
    </source>
</evidence>
<organism evidence="5 6">
    <name type="scientific">Sinocyclocheilus grahami</name>
    <name type="common">Dianchi golden-line fish</name>
    <name type="synonym">Barbus grahami</name>
    <dbReference type="NCBI Taxonomy" id="75366"/>
    <lineage>
        <taxon>Eukaryota</taxon>
        <taxon>Metazoa</taxon>
        <taxon>Chordata</taxon>
        <taxon>Craniata</taxon>
        <taxon>Vertebrata</taxon>
        <taxon>Euteleostomi</taxon>
        <taxon>Actinopterygii</taxon>
        <taxon>Neopterygii</taxon>
        <taxon>Teleostei</taxon>
        <taxon>Ostariophysi</taxon>
        <taxon>Cypriniformes</taxon>
        <taxon>Cyprinidae</taxon>
        <taxon>Cyprininae</taxon>
        <taxon>Sinocyclocheilus</taxon>
    </lineage>
</organism>
<keyword evidence="3" id="KW-0472">Membrane</keyword>
<dbReference type="InterPro" id="IPR003599">
    <property type="entry name" value="Ig_sub"/>
</dbReference>
<proteinExistence type="predicted"/>
<dbReference type="GO" id="GO:0004888">
    <property type="term" value="F:transmembrane signaling receptor activity"/>
    <property type="evidence" value="ECO:0007669"/>
    <property type="project" value="TreeGrafter"/>
</dbReference>
<reference evidence="5" key="2">
    <citation type="submission" date="2025-09" db="UniProtKB">
        <authorList>
            <consortium name="Ensembl"/>
        </authorList>
    </citation>
    <scope>IDENTIFICATION</scope>
</reference>
<feature type="domain" description="Ig-like" evidence="4">
    <location>
        <begin position="22"/>
        <end position="103"/>
    </location>
</feature>
<dbReference type="SMART" id="SM00409">
    <property type="entry name" value="IG"/>
    <property type="match status" value="1"/>
</dbReference>
<name>A0A672K8C3_SINGR</name>
<evidence type="ECO:0000256" key="3">
    <source>
        <dbReference type="SAM" id="Phobius"/>
    </source>
</evidence>
<keyword evidence="3" id="KW-0812">Transmembrane</keyword>
<feature type="transmembrane region" description="Helical" evidence="3">
    <location>
        <begin position="102"/>
        <end position="122"/>
    </location>
</feature>
<dbReference type="Pfam" id="PF13927">
    <property type="entry name" value="Ig_3"/>
    <property type="match status" value="1"/>
</dbReference>
<sequence length="155" mass="18134">ICCIVKYSHFLFLISEDKPPKPKLSIAPEWNMFYPTEKVTLKCSVDEESNKWVYEWFKNGTRLLKDKDTSFSRNMLSIRSAKAGHSGQYTCRGKHLMRTSKLFIVYNVFSFALSCIIVQWFMSAFTVPFQSVKFDVTSERLINCDLTREPNHLRV</sequence>
<dbReference type="GO" id="GO:0009897">
    <property type="term" value="C:external side of plasma membrane"/>
    <property type="evidence" value="ECO:0007669"/>
    <property type="project" value="TreeGrafter"/>
</dbReference>
<keyword evidence="1" id="KW-0732">Signal</keyword>
<dbReference type="PROSITE" id="PS50835">
    <property type="entry name" value="IG_LIKE"/>
    <property type="match status" value="1"/>
</dbReference>
<dbReference type="Proteomes" id="UP000472262">
    <property type="component" value="Unassembled WGS sequence"/>
</dbReference>
<dbReference type="InterPro" id="IPR007110">
    <property type="entry name" value="Ig-like_dom"/>
</dbReference>
<dbReference type="InterPro" id="IPR036179">
    <property type="entry name" value="Ig-like_dom_sf"/>
</dbReference>
<dbReference type="SUPFAM" id="SSF48726">
    <property type="entry name" value="Immunoglobulin"/>
    <property type="match status" value="1"/>
</dbReference>
<keyword evidence="6" id="KW-1185">Reference proteome</keyword>
<dbReference type="PANTHER" id="PTHR11481">
    <property type="entry name" value="IMMUNOGLOBULIN FC RECEPTOR"/>
    <property type="match status" value="1"/>
</dbReference>
<accession>A0A672K8C3</accession>
<dbReference type="GO" id="GO:0007166">
    <property type="term" value="P:cell surface receptor signaling pathway"/>
    <property type="evidence" value="ECO:0007669"/>
    <property type="project" value="TreeGrafter"/>
</dbReference>
<protein>
    <recommendedName>
        <fullName evidence="4">Ig-like domain-containing protein</fullName>
    </recommendedName>
</protein>
<keyword evidence="2" id="KW-1015">Disulfide bond</keyword>
<dbReference type="GO" id="GO:0006955">
    <property type="term" value="P:immune response"/>
    <property type="evidence" value="ECO:0007669"/>
    <property type="project" value="TreeGrafter"/>
</dbReference>
<dbReference type="InParanoid" id="A0A672K8C3"/>
<evidence type="ECO:0000259" key="4">
    <source>
        <dbReference type="PROSITE" id="PS50835"/>
    </source>
</evidence>
<dbReference type="InterPro" id="IPR013783">
    <property type="entry name" value="Ig-like_fold"/>
</dbReference>
<dbReference type="AlphaFoldDB" id="A0A672K8C3"/>
<dbReference type="Ensembl" id="ENSSGRT00000005700.1">
    <property type="protein sequence ID" value="ENSSGRP00000005265.1"/>
    <property type="gene ID" value="ENSSGRG00000003391.1"/>
</dbReference>